<reference evidence="1 2" key="1">
    <citation type="submission" date="2016-03" db="EMBL/GenBank/DDBJ databases">
        <authorList>
            <person name="Ploux O."/>
        </authorList>
    </citation>
    <scope>NUCLEOTIDE SEQUENCE [LARGE SCALE GENOMIC DNA]</scope>
    <source>
        <strain evidence="1 2">UAMH 11012</strain>
    </source>
</reference>
<dbReference type="Proteomes" id="UP000184330">
    <property type="component" value="Unassembled WGS sequence"/>
</dbReference>
<dbReference type="EMBL" id="FJOG01000013">
    <property type="protein sequence ID" value="CZR59284.1"/>
    <property type="molecule type" value="Genomic_DNA"/>
</dbReference>
<dbReference type="AlphaFoldDB" id="A0A1L7X2M9"/>
<sequence>MPQTVTICGITYMLQFWATNLYDTGYACNMNVCFGNDCQLVASIDSPYQILSQYQRMYIGGGQTTLTVGISAGSCDQIMVVDDFSFTASTCASSSAPMCNAPLGTNLIINSGFQSPGSINTQQPWGLTCNGGCSEMAVNLYSSGHNSLDGIGMWTWNTSIPIGYTLWSVLPHKIDDVSFIAPESSIVPSTSVCSSAAFPSIAAASSTTVAPSAATSSALEICSNYDNVLSNPGFEDIVEVSPYDQITPWVMNGVNNMVPCVMTYDPHGGSQEMMVYHQNCNNPTPCSFSMTQTAPVCGSGTYAFSFWAMQDGEGGTTCDINACFDSQCIPITTIDGTSLSWQ</sequence>
<keyword evidence="2" id="KW-1185">Reference proteome</keyword>
<proteinExistence type="predicted"/>
<protein>
    <submittedName>
        <fullName evidence="1">Uncharacterized protein</fullName>
    </submittedName>
</protein>
<evidence type="ECO:0000313" key="2">
    <source>
        <dbReference type="Proteomes" id="UP000184330"/>
    </source>
</evidence>
<name>A0A1L7X2M9_9HELO</name>
<evidence type="ECO:0000313" key="1">
    <source>
        <dbReference type="EMBL" id="CZR59284.1"/>
    </source>
</evidence>
<dbReference type="Gene3D" id="2.60.120.260">
    <property type="entry name" value="Galactose-binding domain-like"/>
    <property type="match status" value="1"/>
</dbReference>
<dbReference type="OrthoDB" id="10558319at2759"/>
<accession>A0A1L7X2M9</accession>
<gene>
    <name evidence="1" type="ORF">PAC_09176</name>
</gene>
<organism evidence="1 2">
    <name type="scientific">Phialocephala subalpina</name>
    <dbReference type="NCBI Taxonomy" id="576137"/>
    <lineage>
        <taxon>Eukaryota</taxon>
        <taxon>Fungi</taxon>
        <taxon>Dikarya</taxon>
        <taxon>Ascomycota</taxon>
        <taxon>Pezizomycotina</taxon>
        <taxon>Leotiomycetes</taxon>
        <taxon>Helotiales</taxon>
        <taxon>Mollisiaceae</taxon>
        <taxon>Phialocephala</taxon>
        <taxon>Phialocephala fortinii species complex</taxon>
    </lineage>
</organism>